<accession>A0A8J8NH02</accession>
<reference evidence="1" key="1">
    <citation type="submission" date="2019-06" db="EMBL/GenBank/DDBJ databases">
        <authorList>
            <person name="Zheng W."/>
        </authorList>
    </citation>
    <scope>NUCLEOTIDE SEQUENCE</scope>
    <source>
        <strain evidence="1">QDHG01</strain>
    </source>
</reference>
<keyword evidence="2" id="KW-1185">Reference proteome</keyword>
<proteinExistence type="predicted"/>
<name>A0A8J8NH02_HALGN</name>
<evidence type="ECO:0000313" key="1">
    <source>
        <dbReference type="EMBL" id="TNV74396.1"/>
    </source>
</evidence>
<sequence length="93" mass="10897">MKVKTLVNNIKNAFKGEIEKIKEECRIRRTQPREQMQDQILYSLDMIAANVDLINLLCDRLRRMIVNKSKRSLCVDLIQELNIQIAKIKNLGN</sequence>
<evidence type="ECO:0000313" key="2">
    <source>
        <dbReference type="Proteomes" id="UP000785679"/>
    </source>
</evidence>
<dbReference type="EMBL" id="RRYP01017047">
    <property type="protein sequence ID" value="TNV74396.1"/>
    <property type="molecule type" value="Genomic_DNA"/>
</dbReference>
<dbReference type="AlphaFoldDB" id="A0A8J8NH02"/>
<dbReference type="Proteomes" id="UP000785679">
    <property type="component" value="Unassembled WGS sequence"/>
</dbReference>
<comment type="caution">
    <text evidence="1">The sequence shown here is derived from an EMBL/GenBank/DDBJ whole genome shotgun (WGS) entry which is preliminary data.</text>
</comment>
<organism evidence="1 2">
    <name type="scientific">Halteria grandinella</name>
    <dbReference type="NCBI Taxonomy" id="5974"/>
    <lineage>
        <taxon>Eukaryota</taxon>
        <taxon>Sar</taxon>
        <taxon>Alveolata</taxon>
        <taxon>Ciliophora</taxon>
        <taxon>Intramacronucleata</taxon>
        <taxon>Spirotrichea</taxon>
        <taxon>Stichotrichia</taxon>
        <taxon>Sporadotrichida</taxon>
        <taxon>Halteriidae</taxon>
        <taxon>Halteria</taxon>
    </lineage>
</organism>
<protein>
    <submittedName>
        <fullName evidence="1">Uncharacterized protein</fullName>
    </submittedName>
</protein>
<gene>
    <name evidence="1" type="ORF">FGO68_gene3936</name>
</gene>